<dbReference type="GO" id="GO:0005525">
    <property type="term" value="F:GTP binding"/>
    <property type="evidence" value="ECO:0007669"/>
    <property type="project" value="InterPro"/>
</dbReference>
<dbReference type="InterPro" id="IPR006073">
    <property type="entry name" value="GTP-bd"/>
</dbReference>
<dbReference type="InterPro" id="IPR027417">
    <property type="entry name" value="P-loop_NTPase"/>
</dbReference>
<dbReference type="Pfam" id="PF01926">
    <property type="entry name" value="MMR_HSR1"/>
    <property type="match status" value="1"/>
</dbReference>
<proteinExistence type="predicted"/>
<dbReference type="PANTHER" id="PTHR42714">
    <property type="entry name" value="TRNA MODIFICATION GTPASE GTPBP3"/>
    <property type="match status" value="1"/>
</dbReference>
<dbReference type="InterPro" id="IPR003593">
    <property type="entry name" value="AAA+_ATPase"/>
</dbReference>
<dbReference type="SUPFAM" id="SSF52540">
    <property type="entry name" value="P-loop containing nucleoside triphosphate hydrolases"/>
    <property type="match status" value="1"/>
</dbReference>
<name>A0A1V6N3P6_METAZ</name>
<dbReference type="GO" id="GO:0002098">
    <property type="term" value="P:tRNA wobble uridine modification"/>
    <property type="evidence" value="ECO:0007669"/>
    <property type="project" value="TreeGrafter"/>
</dbReference>
<dbReference type="PANTHER" id="PTHR42714:SF2">
    <property type="entry name" value="TRNA MODIFICATION GTPASE GTPBP3, MITOCHONDRIAL"/>
    <property type="match status" value="1"/>
</dbReference>
<keyword evidence="3" id="KW-1185">Reference proteome</keyword>
<gene>
    <name evidence="2" type="ORF">MBBAR_6c02270</name>
</gene>
<evidence type="ECO:0000259" key="1">
    <source>
        <dbReference type="SMART" id="SM00382"/>
    </source>
</evidence>
<comment type="caution">
    <text evidence="2">The sequence shown here is derived from an EMBL/GenBank/DDBJ whole genome shotgun (WGS) entry which is preliminary data.</text>
</comment>
<evidence type="ECO:0000313" key="3">
    <source>
        <dbReference type="Proteomes" id="UP000191661"/>
    </source>
</evidence>
<dbReference type="CDD" id="cd00880">
    <property type="entry name" value="Era_like"/>
    <property type="match status" value="1"/>
</dbReference>
<dbReference type="GO" id="GO:0030488">
    <property type="term" value="P:tRNA methylation"/>
    <property type="evidence" value="ECO:0007669"/>
    <property type="project" value="TreeGrafter"/>
</dbReference>
<dbReference type="SMART" id="SM00382">
    <property type="entry name" value="AAA"/>
    <property type="match status" value="1"/>
</dbReference>
<accession>A0A1V6N3P6</accession>
<dbReference type="AlphaFoldDB" id="A0A1V6N3P6"/>
<reference evidence="2 3" key="1">
    <citation type="submission" date="2014-12" db="EMBL/GenBank/DDBJ databases">
        <title>Genome sequence of Methanobrevibacter arboriphilicus DH1, DSM1125.</title>
        <authorList>
            <person name="Poehlein A."/>
            <person name="Thauer R.K."/>
            <person name="Seedorf H."/>
            <person name="Daniel R."/>
        </authorList>
    </citation>
    <scope>NUCLEOTIDE SEQUENCE [LARGE SCALE GENOMIC DNA]</scope>
    <source>
        <strain evidence="2 3">DH1</strain>
    </source>
</reference>
<evidence type="ECO:0000313" key="2">
    <source>
        <dbReference type="EMBL" id="OQD59116.1"/>
    </source>
</evidence>
<dbReference type="NCBIfam" id="TIGR00231">
    <property type="entry name" value="small_GTP"/>
    <property type="match status" value="1"/>
</dbReference>
<dbReference type="GO" id="GO:0005737">
    <property type="term" value="C:cytoplasm"/>
    <property type="evidence" value="ECO:0007669"/>
    <property type="project" value="TreeGrafter"/>
</dbReference>
<dbReference type="InterPro" id="IPR005225">
    <property type="entry name" value="Small_GTP-bd"/>
</dbReference>
<organism evidence="2 3">
    <name type="scientific">Methanobrevibacter arboriphilus JCM 13429 = DSM 1125</name>
    <dbReference type="NCBI Taxonomy" id="1300164"/>
    <lineage>
        <taxon>Archaea</taxon>
        <taxon>Methanobacteriati</taxon>
        <taxon>Methanobacteriota</taxon>
        <taxon>Methanomada group</taxon>
        <taxon>Methanobacteria</taxon>
        <taxon>Methanobacteriales</taxon>
        <taxon>Methanobacteriaceae</taxon>
        <taxon>Methanobrevibacter</taxon>
    </lineage>
</organism>
<dbReference type="Proteomes" id="UP000191661">
    <property type="component" value="Unassembled WGS sequence"/>
</dbReference>
<sequence>MLNIFDINISIININIIIRAFNSLFILSDKMGLFDFIKNLFKRNKKVSIGLYGHPNSGKTTLANQIAKDWMGKDIGSASNIPHETRTVLKQEKVVIKNGENELDFDIIDTPGIATKIDYQNFLEFGLEEDEAKNRAKEATKGIIEAIKWLDDVTGVLLVVDATSDPLTQTNITIIGNLEARNIPFIVVANKIDIENSNPDKIVSVFPQHTVVPISALNGEKIEELYKAMFDKFN</sequence>
<dbReference type="EMBL" id="JXMW01000006">
    <property type="protein sequence ID" value="OQD59116.1"/>
    <property type="molecule type" value="Genomic_DNA"/>
</dbReference>
<dbReference type="Gene3D" id="3.40.50.300">
    <property type="entry name" value="P-loop containing nucleotide triphosphate hydrolases"/>
    <property type="match status" value="1"/>
</dbReference>
<feature type="domain" description="AAA+ ATPase" evidence="1">
    <location>
        <begin position="45"/>
        <end position="193"/>
    </location>
</feature>
<protein>
    <submittedName>
        <fullName evidence="2">Putative GTP-binding protein</fullName>
    </submittedName>
</protein>